<protein>
    <submittedName>
        <fullName evidence="1">Dihydrodipicolinate synthase family protein</fullName>
    </submittedName>
</protein>
<name>A0A853I6J2_9GAMM</name>
<dbReference type="InterPro" id="IPR009334">
    <property type="entry name" value="DUF993"/>
</dbReference>
<evidence type="ECO:0000313" key="2">
    <source>
        <dbReference type="Proteomes" id="UP000569732"/>
    </source>
</evidence>
<dbReference type="EMBL" id="JACCKB010000002">
    <property type="protein sequence ID" value="NYZ64835.1"/>
    <property type="molecule type" value="Genomic_DNA"/>
</dbReference>
<keyword evidence="2" id="KW-1185">Reference proteome</keyword>
<dbReference type="AlphaFoldDB" id="A0A853I6J2"/>
<organism evidence="1 2">
    <name type="scientific">Spartinivicinus marinus</name>
    <dbReference type="NCBI Taxonomy" id="2994442"/>
    <lineage>
        <taxon>Bacteria</taxon>
        <taxon>Pseudomonadati</taxon>
        <taxon>Pseudomonadota</taxon>
        <taxon>Gammaproteobacteria</taxon>
        <taxon>Oceanospirillales</taxon>
        <taxon>Zooshikellaceae</taxon>
        <taxon>Spartinivicinus</taxon>
    </lineage>
</organism>
<proteinExistence type="predicted"/>
<gene>
    <name evidence="1" type="ORF">H0A36_02375</name>
</gene>
<comment type="caution">
    <text evidence="1">The sequence shown here is derived from an EMBL/GenBank/DDBJ whole genome shotgun (WGS) entry which is preliminary data.</text>
</comment>
<dbReference type="SUPFAM" id="SSF51569">
    <property type="entry name" value="Aldolase"/>
    <property type="match status" value="1"/>
</dbReference>
<dbReference type="InterPro" id="IPR013785">
    <property type="entry name" value="Aldolase_TIM"/>
</dbReference>
<reference evidence="1 2" key="1">
    <citation type="submission" date="2020-07" db="EMBL/GenBank/DDBJ databases">
        <title>Endozoicomonas sp. nov., isolated from sediment.</title>
        <authorList>
            <person name="Gu T."/>
        </authorList>
    </citation>
    <scope>NUCLEOTIDE SEQUENCE [LARGE SCALE GENOMIC DNA]</scope>
    <source>
        <strain evidence="1 2">SM1973</strain>
    </source>
</reference>
<dbReference type="RefSeq" id="WP_180566860.1">
    <property type="nucleotide sequence ID" value="NZ_JACCKB010000002.1"/>
</dbReference>
<evidence type="ECO:0000313" key="1">
    <source>
        <dbReference type="EMBL" id="NYZ64835.1"/>
    </source>
</evidence>
<accession>A0A853I6J2</accession>
<dbReference type="Proteomes" id="UP000569732">
    <property type="component" value="Unassembled WGS sequence"/>
</dbReference>
<dbReference type="Gene3D" id="3.20.20.70">
    <property type="entry name" value="Aldolase class I"/>
    <property type="match status" value="1"/>
</dbReference>
<sequence length="390" mass="43253">MLLSVNLPTADNKLERYNLSAEGFADVKPTIPLNRTLYAAAHLVVDPFQERHPWQGIPAVDWDATLAYREYLWGQGFKVAEAMDTAQRGMGVDWPTALELIKRSISLAKTIPGADLAAGVGTDQLNEQINYTLDDVRKAYIEQIEAIEAVGGRVILMASRALAKVATSPDEYIGLYAELIQGCRYPVILHWLGDMFDPQLTGYWGSTDIWQAMATVETIINENQRKLAGIKISLLATEYEVALRKRLPQTVKMFTGDDFNYPELIAGDGEDFSHGLLGIFDPIAPVAAHALAKLAEGDIADYFRLMNPTVALSRKIFEAPTQYYKAGVVFIAWLNGHQSHFSMAGGMQSARSLVHYAEVFRLADQAGVLRDPELAVRRINQLKAVYGVYD</sequence>
<dbReference type="Pfam" id="PF06187">
    <property type="entry name" value="DUF993"/>
    <property type="match status" value="1"/>
</dbReference>